<dbReference type="EMBL" id="VSSQ01000963">
    <property type="protein sequence ID" value="MPM03550.1"/>
    <property type="molecule type" value="Genomic_DNA"/>
</dbReference>
<dbReference type="InterPro" id="IPR011335">
    <property type="entry name" value="Restrct_endonuc-II-like"/>
</dbReference>
<reference evidence="2" key="1">
    <citation type="submission" date="2019-08" db="EMBL/GenBank/DDBJ databases">
        <authorList>
            <person name="Kucharzyk K."/>
            <person name="Murdoch R.W."/>
            <person name="Higgins S."/>
            <person name="Loffler F."/>
        </authorList>
    </citation>
    <scope>NUCLEOTIDE SEQUENCE</scope>
</reference>
<dbReference type="AlphaFoldDB" id="A0A644WIH6"/>
<organism evidence="2">
    <name type="scientific">bioreactor metagenome</name>
    <dbReference type="NCBI Taxonomy" id="1076179"/>
    <lineage>
        <taxon>unclassified sequences</taxon>
        <taxon>metagenomes</taxon>
        <taxon>ecological metagenomes</taxon>
    </lineage>
</organism>
<dbReference type="Pfam" id="PF04480">
    <property type="entry name" value="DUF559"/>
    <property type="match status" value="1"/>
</dbReference>
<comment type="caution">
    <text evidence="2">The sequence shown here is derived from an EMBL/GenBank/DDBJ whole genome shotgun (WGS) entry which is preliminary data.</text>
</comment>
<dbReference type="Gene3D" id="3.40.960.10">
    <property type="entry name" value="VSR Endonuclease"/>
    <property type="match status" value="1"/>
</dbReference>
<gene>
    <name evidence="2" type="ORF">SDC9_49817</name>
</gene>
<name>A0A644WIH6_9ZZZZ</name>
<evidence type="ECO:0000259" key="1">
    <source>
        <dbReference type="Pfam" id="PF04480"/>
    </source>
</evidence>
<accession>A0A644WIH6</accession>
<dbReference type="SUPFAM" id="SSF52980">
    <property type="entry name" value="Restriction endonuclease-like"/>
    <property type="match status" value="1"/>
</dbReference>
<sequence length="108" mass="12975">MLLELRKKSIMAVMQRRINKDGTYYDFPKSIDFDNLLTIPDFYIEKNDIKLCVYADGHTYHERTEKQALRDRNIDRELQRIGFTVLRYTGQEIRKNCELVVENIMKNL</sequence>
<feature type="domain" description="DUF559" evidence="1">
    <location>
        <begin position="39"/>
        <end position="108"/>
    </location>
</feature>
<dbReference type="InterPro" id="IPR007569">
    <property type="entry name" value="DUF559"/>
</dbReference>
<evidence type="ECO:0000313" key="2">
    <source>
        <dbReference type="EMBL" id="MPM03550.1"/>
    </source>
</evidence>
<protein>
    <recommendedName>
        <fullName evidence="1">DUF559 domain-containing protein</fullName>
    </recommendedName>
</protein>
<proteinExistence type="predicted"/>